<feature type="domain" description="ABC transporter" evidence="4">
    <location>
        <begin position="14"/>
        <end position="246"/>
    </location>
</feature>
<proteinExistence type="predicted"/>
<keyword evidence="1" id="KW-0813">Transport</keyword>
<protein>
    <submittedName>
        <fullName evidence="5">ABC-type Fe3+/spermidine/putrescine transport systems, ATPase components</fullName>
    </submittedName>
</protein>
<organism evidence="5 6">
    <name type="scientific">Arenibacter nanhaiticus</name>
    <dbReference type="NCBI Taxonomy" id="558155"/>
    <lineage>
        <taxon>Bacteria</taxon>
        <taxon>Pseudomonadati</taxon>
        <taxon>Bacteroidota</taxon>
        <taxon>Flavobacteriia</taxon>
        <taxon>Flavobacteriales</taxon>
        <taxon>Flavobacteriaceae</taxon>
        <taxon>Arenibacter</taxon>
    </lineage>
</organism>
<dbReference type="InterPro" id="IPR027417">
    <property type="entry name" value="P-loop_NTPase"/>
</dbReference>
<evidence type="ECO:0000256" key="1">
    <source>
        <dbReference type="ARBA" id="ARBA00022448"/>
    </source>
</evidence>
<evidence type="ECO:0000256" key="2">
    <source>
        <dbReference type="ARBA" id="ARBA00022741"/>
    </source>
</evidence>
<name>A0A1M6CUS2_9FLAO</name>
<sequence length="336" mass="38534">MTRFLGFYIFTAMLYVNSLSFSYQKKPVLTDINFQVKDGEHIAIVGESGCGKSTLLKIIYGLLHIDEGTVFWNDQQVMGPNFNLVPGEPYMKYLSQDFDLMPYTTVEENVSQFLSVFYPEELKARTYELLQMIDMVSFAKVKVKTLSGGQQQRVALARVLAQMPDLLLLDEPFSHIDNFKKNKLRRNLFGYLKKHGISCITATHDHHDILPYADRVLVIKDQELIADAKTAQLYKNPKNLYIASLFGEANLVPIDIVKSYADVKRNIVVYAHEFRVSRKKGIPIIVDKCYFMGSYYLLEGLSEGNKIRFHYSEAIEAGKKVFINIDIETINQRLQP</sequence>
<dbReference type="InterPro" id="IPR003439">
    <property type="entry name" value="ABC_transporter-like_ATP-bd"/>
</dbReference>
<dbReference type="PROSITE" id="PS00211">
    <property type="entry name" value="ABC_TRANSPORTER_1"/>
    <property type="match status" value="1"/>
</dbReference>
<accession>A0A1M6CUS2</accession>
<dbReference type="Gene3D" id="3.40.50.300">
    <property type="entry name" value="P-loop containing nucleotide triphosphate hydrolases"/>
    <property type="match status" value="1"/>
</dbReference>
<gene>
    <name evidence="5" type="ORF">SAMN04487911_10457</name>
</gene>
<reference evidence="5 6" key="1">
    <citation type="submission" date="2016-11" db="EMBL/GenBank/DDBJ databases">
        <authorList>
            <person name="Jaros S."/>
            <person name="Januszkiewicz K."/>
            <person name="Wedrychowicz H."/>
        </authorList>
    </citation>
    <scope>NUCLEOTIDE SEQUENCE [LARGE SCALE GENOMIC DNA]</scope>
    <source>
        <strain evidence="5 6">CGMCC 1.8863</strain>
    </source>
</reference>
<evidence type="ECO:0000256" key="3">
    <source>
        <dbReference type="ARBA" id="ARBA00022840"/>
    </source>
</evidence>
<keyword evidence="2" id="KW-0547">Nucleotide-binding</keyword>
<dbReference type="Pfam" id="PF00005">
    <property type="entry name" value="ABC_tran"/>
    <property type="match status" value="1"/>
</dbReference>
<evidence type="ECO:0000259" key="4">
    <source>
        <dbReference type="PROSITE" id="PS50893"/>
    </source>
</evidence>
<dbReference type="EMBL" id="FQYX01000004">
    <property type="protein sequence ID" value="SHI64633.1"/>
    <property type="molecule type" value="Genomic_DNA"/>
</dbReference>
<evidence type="ECO:0000313" key="5">
    <source>
        <dbReference type="EMBL" id="SHI64633.1"/>
    </source>
</evidence>
<dbReference type="InterPro" id="IPR017871">
    <property type="entry name" value="ABC_transporter-like_CS"/>
</dbReference>
<evidence type="ECO:0000313" key="6">
    <source>
        <dbReference type="Proteomes" id="UP000184231"/>
    </source>
</evidence>
<dbReference type="InterPro" id="IPR003593">
    <property type="entry name" value="AAA+_ATPase"/>
</dbReference>
<dbReference type="SMART" id="SM00382">
    <property type="entry name" value="AAA"/>
    <property type="match status" value="1"/>
</dbReference>
<dbReference type="GO" id="GO:0005524">
    <property type="term" value="F:ATP binding"/>
    <property type="evidence" value="ECO:0007669"/>
    <property type="project" value="UniProtKB-KW"/>
</dbReference>
<dbReference type="SUPFAM" id="SSF52540">
    <property type="entry name" value="P-loop containing nucleoside triphosphate hydrolases"/>
    <property type="match status" value="1"/>
</dbReference>
<keyword evidence="3" id="KW-0067">ATP-binding</keyword>
<dbReference type="GO" id="GO:0016887">
    <property type="term" value="F:ATP hydrolysis activity"/>
    <property type="evidence" value="ECO:0007669"/>
    <property type="project" value="InterPro"/>
</dbReference>
<dbReference type="PROSITE" id="PS50893">
    <property type="entry name" value="ABC_TRANSPORTER_2"/>
    <property type="match status" value="1"/>
</dbReference>
<dbReference type="Proteomes" id="UP000184231">
    <property type="component" value="Unassembled WGS sequence"/>
</dbReference>
<dbReference type="PANTHER" id="PTHR42781:SF4">
    <property type="entry name" value="SPERMIDINE_PUTRESCINE IMPORT ATP-BINDING PROTEIN POTA"/>
    <property type="match status" value="1"/>
</dbReference>
<keyword evidence="6" id="KW-1185">Reference proteome</keyword>
<dbReference type="AlphaFoldDB" id="A0A1M6CUS2"/>
<dbReference type="STRING" id="558155.SAMN04487911_10457"/>
<dbReference type="PANTHER" id="PTHR42781">
    <property type="entry name" value="SPERMIDINE/PUTRESCINE IMPORT ATP-BINDING PROTEIN POTA"/>
    <property type="match status" value="1"/>
</dbReference>
<dbReference type="InterPro" id="IPR050093">
    <property type="entry name" value="ABC_SmlMolc_Importer"/>
</dbReference>